<dbReference type="GO" id="GO:0016020">
    <property type="term" value="C:membrane"/>
    <property type="evidence" value="ECO:0007669"/>
    <property type="project" value="UniProtKB-SubCell"/>
</dbReference>
<dbReference type="EMBL" id="CP011371">
    <property type="protein sequence ID" value="AKJ27033.1"/>
    <property type="molecule type" value="Genomic_DNA"/>
</dbReference>
<feature type="transmembrane region" description="Helical" evidence="6">
    <location>
        <begin position="12"/>
        <end position="31"/>
    </location>
</feature>
<dbReference type="PANTHER" id="PTHR34478">
    <property type="entry name" value="PROTEIN LEMA"/>
    <property type="match status" value="1"/>
</dbReference>
<keyword evidence="5 6" id="KW-0472">Membrane</keyword>
<keyword evidence="3 6" id="KW-0812">Transmembrane</keyword>
<evidence type="ECO:0000313" key="7">
    <source>
        <dbReference type="EMBL" id="AKJ27033.1"/>
    </source>
</evidence>
<dbReference type="Gene3D" id="1.20.1440.20">
    <property type="entry name" value="LemA-like domain"/>
    <property type="match status" value="1"/>
</dbReference>
<evidence type="ECO:0000256" key="1">
    <source>
        <dbReference type="ARBA" id="ARBA00004167"/>
    </source>
</evidence>
<comment type="similarity">
    <text evidence="2">Belongs to the LemA family.</text>
</comment>
<evidence type="ECO:0000256" key="3">
    <source>
        <dbReference type="ARBA" id="ARBA00022692"/>
    </source>
</evidence>
<dbReference type="PATRIC" id="fig|413882.6.peg.355"/>
<dbReference type="STRING" id="413882.AAW51_0342"/>
<dbReference type="AlphaFoldDB" id="A0A0G3BGD6"/>
<accession>A0A0G3BGD6</accession>
<evidence type="ECO:0000256" key="6">
    <source>
        <dbReference type="SAM" id="Phobius"/>
    </source>
</evidence>
<organism evidence="7 8">
    <name type="scientific">Caldimonas brevitalea</name>
    <dbReference type="NCBI Taxonomy" id="413882"/>
    <lineage>
        <taxon>Bacteria</taxon>
        <taxon>Pseudomonadati</taxon>
        <taxon>Pseudomonadota</taxon>
        <taxon>Betaproteobacteria</taxon>
        <taxon>Burkholderiales</taxon>
        <taxon>Sphaerotilaceae</taxon>
        <taxon>Caldimonas</taxon>
    </lineage>
</organism>
<proteinExistence type="inferred from homology"/>
<sequence>MDEQAMSTTQIVGWVAVAVLLFWMVGAYNRLVRLRNAIANAFAQIDVQLKRRYDLIPNLVETAKRYIAHERETLEAVIAARNQAHAAADHVRARPADAGAVGALALAEHTLGGSLGRLMAVVENYPELKGDQTLRELSEELTSTENRVAFARQAFNDAALDYNNAAGQFPTTLVSALFGFKPAGMLQSTTSEAERMAPRVQF</sequence>
<keyword evidence="4 6" id="KW-1133">Transmembrane helix</keyword>
<dbReference type="Pfam" id="PF04011">
    <property type="entry name" value="LemA"/>
    <property type="match status" value="1"/>
</dbReference>
<dbReference type="SUPFAM" id="SSF140478">
    <property type="entry name" value="LemA-like"/>
    <property type="match status" value="1"/>
</dbReference>
<dbReference type="Proteomes" id="UP000035352">
    <property type="component" value="Chromosome"/>
</dbReference>
<dbReference type="InterPro" id="IPR007156">
    <property type="entry name" value="MamQ_LemA"/>
</dbReference>
<dbReference type="PANTHER" id="PTHR34478:SF1">
    <property type="entry name" value="PROTEIN LEMA"/>
    <property type="match status" value="1"/>
</dbReference>
<evidence type="ECO:0000313" key="8">
    <source>
        <dbReference type="Proteomes" id="UP000035352"/>
    </source>
</evidence>
<keyword evidence="8" id="KW-1185">Reference proteome</keyword>
<evidence type="ECO:0000256" key="2">
    <source>
        <dbReference type="ARBA" id="ARBA00008854"/>
    </source>
</evidence>
<dbReference type="InterPro" id="IPR023353">
    <property type="entry name" value="LemA-like_dom_sf"/>
</dbReference>
<comment type="subcellular location">
    <subcellularLocation>
        <location evidence="1">Membrane</location>
        <topology evidence="1">Single-pass membrane protein</topology>
    </subcellularLocation>
</comment>
<protein>
    <submittedName>
        <fullName evidence="7">LemA</fullName>
    </submittedName>
</protein>
<name>A0A0G3BGD6_9BURK</name>
<dbReference type="KEGG" id="pbh:AAW51_0342"/>
<evidence type="ECO:0000256" key="5">
    <source>
        <dbReference type="ARBA" id="ARBA00023136"/>
    </source>
</evidence>
<evidence type="ECO:0000256" key="4">
    <source>
        <dbReference type="ARBA" id="ARBA00022989"/>
    </source>
</evidence>
<reference evidence="7 8" key="1">
    <citation type="submission" date="2015-05" db="EMBL/GenBank/DDBJ databases">
        <authorList>
            <person name="Tang B."/>
            <person name="Yu Y."/>
        </authorList>
    </citation>
    <scope>NUCLEOTIDE SEQUENCE [LARGE SCALE GENOMIC DNA]</scope>
    <source>
        <strain evidence="7 8">DSM 7029</strain>
    </source>
</reference>
<gene>
    <name evidence="7" type="primary">lemA</name>
    <name evidence="7" type="ORF">AAW51_0342</name>
</gene>